<accession>H8ZNJ3</accession>
<sequence length="107" mass="11798">MYNLATQALRDAVKQALDDEVDSNLQGELWRHYQGMKSIASQLQPESAKSSQAYRPLGGEFYTTPSTFPTVSESYDPDYNINISSGSNVAAESISFTSDMKDVVTFS</sequence>
<proteinExistence type="predicted"/>
<keyword evidence="2" id="KW-1185">Reference proteome</keyword>
<organism evidence="1 2">
    <name type="scientific">Synechococcus phage metaG-MbCM1</name>
    <dbReference type="NCBI Taxonomy" id="1079999"/>
    <lineage>
        <taxon>Viruses</taxon>
        <taxon>Duplodnaviria</taxon>
        <taxon>Heunggongvirae</taxon>
        <taxon>Uroviricota</taxon>
        <taxon>Caudoviricetes</taxon>
        <taxon>Pantevenvirales</taxon>
        <taxon>Kyanoviridae</taxon>
        <taxon>Galenevirus</taxon>
        <taxon>Galenevirus mbcm1</taxon>
    </lineage>
</organism>
<reference evidence="1 2" key="1">
    <citation type="submission" date="2011-07" db="EMBL/GenBank/DDBJ databases">
        <title>Viral Tagging: a high-throughput approach to explore virus-host interactions.</title>
        <authorList>
            <person name="Deng L."/>
            <person name="Sullivan M.B."/>
            <person name="Poulos B."/>
            <person name="Ignacio Espinoza J.C."/>
        </authorList>
    </citation>
    <scope>NUCLEOTIDE SEQUENCE [LARGE SCALE GENOMIC DNA]</scope>
</reference>
<dbReference type="GeneID" id="14005478"/>
<protein>
    <submittedName>
        <fullName evidence="1">Uncharacterized protein</fullName>
    </submittedName>
</protein>
<dbReference type="EMBL" id="JN371769">
    <property type="protein sequence ID" value="AFD03054.1"/>
    <property type="molecule type" value="Genomic_DNA"/>
</dbReference>
<dbReference type="KEGG" id="vg:14005478"/>
<evidence type="ECO:0000313" key="2">
    <source>
        <dbReference type="Proteomes" id="UP000007597"/>
    </source>
</evidence>
<dbReference type="RefSeq" id="YP_007001705.1">
    <property type="nucleotide sequence ID" value="NC_019443.1"/>
</dbReference>
<name>H8ZNJ3_9CAUD</name>
<evidence type="ECO:0000313" key="1">
    <source>
        <dbReference type="EMBL" id="AFD03054.1"/>
    </source>
</evidence>
<dbReference type="OrthoDB" id="19545at10239"/>
<dbReference type="Proteomes" id="UP000007597">
    <property type="component" value="Segment"/>
</dbReference>